<dbReference type="Proteomes" id="UP001279734">
    <property type="component" value="Unassembled WGS sequence"/>
</dbReference>
<evidence type="ECO:0000313" key="2">
    <source>
        <dbReference type="Proteomes" id="UP001279734"/>
    </source>
</evidence>
<dbReference type="AlphaFoldDB" id="A0AAD3SBH5"/>
<accession>A0AAD3SBH5</accession>
<sequence length="70" mass="7659">MDDIKVYAAVLENPGDLFPNGTVSSRLSSSCTGCQGLSSAFPNHSNWMKCYSHIRVNNFMCIFTPQALGK</sequence>
<proteinExistence type="predicted"/>
<name>A0AAD3SBH5_NEPGR</name>
<evidence type="ECO:0000313" key="1">
    <source>
        <dbReference type="EMBL" id="GMH07614.1"/>
    </source>
</evidence>
<organism evidence="1 2">
    <name type="scientific">Nepenthes gracilis</name>
    <name type="common">Slender pitcher plant</name>
    <dbReference type="NCBI Taxonomy" id="150966"/>
    <lineage>
        <taxon>Eukaryota</taxon>
        <taxon>Viridiplantae</taxon>
        <taxon>Streptophyta</taxon>
        <taxon>Embryophyta</taxon>
        <taxon>Tracheophyta</taxon>
        <taxon>Spermatophyta</taxon>
        <taxon>Magnoliopsida</taxon>
        <taxon>eudicotyledons</taxon>
        <taxon>Gunneridae</taxon>
        <taxon>Pentapetalae</taxon>
        <taxon>Caryophyllales</taxon>
        <taxon>Nepenthaceae</taxon>
        <taxon>Nepenthes</taxon>
    </lineage>
</organism>
<dbReference type="EMBL" id="BSYO01000007">
    <property type="protein sequence ID" value="GMH07614.1"/>
    <property type="molecule type" value="Genomic_DNA"/>
</dbReference>
<gene>
    <name evidence="1" type="ORF">Nepgr_009454</name>
</gene>
<protein>
    <submittedName>
        <fullName evidence="1">Uncharacterized protein</fullName>
    </submittedName>
</protein>
<reference evidence="1" key="1">
    <citation type="submission" date="2023-05" db="EMBL/GenBank/DDBJ databases">
        <title>Nepenthes gracilis genome sequencing.</title>
        <authorList>
            <person name="Fukushima K."/>
        </authorList>
    </citation>
    <scope>NUCLEOTIDE SEQUENCE</scope>
    <source>
        <strain evidence="1">SING2019-196</strain>
    </source>
</reference>
<comment type="caution">
    <text evidence="1">The sequence shown here is derived from an EMBL/GenBank/DDBJ whole genome shotgun (WGS) entry which is preliminary data.</text>
</comment>
<keyword evidence="2" id="KW-1185">Reference proteome</keyword>